<name>V4QN19_STUCH</name>
<organism evidence="1 2">
    <name type="scientific">Stutzerimonas chloritidismutans AW-1</name>
    <dbReference type="NCBI Taxonomy" id="1263865"/>
    <lineage>
        <taxon>Bacteria</taxon>
        <taxon>Pseudomonadati</taxon>
        <taxon>Pseudomonadota</taxon>
        <taxon>Gammaproteobacteria</taxon>
        <taxon>Pseudomonadales</taxon>
        <taxon>Pseudomonadaceae</taxon>
        <taxon>Stutzerimonas</taxon>
    </lineage>
</organism>
<dbReference type="Proteomes" id="UP000017822">
    <property type="component" value="Unassembled WGS sequence"/>
</dbReference>
<protein>
    <recommendedName>
        <fullName evidence="3">Glycine zipper domain-containing protein</fullName>
    </recommendedName>
</protein>
<evidence type="ECO:0000313" key="1">
    <source>
        <dbReference type="EMBL" id="ESR01274.1"/>
    </source>
</evidence>
<dbReference type="EMBL" id="AOFQ01000004">
    <property type="protein sequence ID" value="ESR01274.1"/>
    <property type="molecule type" value="Genomic_DNA"/>
</dbReference>
<comment type="caution">
    <text evidence="1">The sequence shown here is derived from an EMBL/GenBank/DDBJ whole genome shotgun (WGS) entry which is preliminary data.</text>
</comment>
<accession>V4QN19</accession>
<sequence length="94" mass="9459">MAHAAEIIGTGPDNRVGEVFGSGVGVLLGGATGGPIGALAGAAIGYFTGGGVQQVTGQTGVAYQVKRDDGSVSTLRYNRLPEELKSNLEKSPKN</sequence>
<dbReference type="AlphaFoldDB" id="V4QN19"/>
<gene>
    <name evidence="1" type="ORF">F753_01030</name>
</gene>
<evidence type="ECO:0008006" key="3">
    <source>
        <dbReference type="Google" id="ProtNLM"/>
    </source>
</evidence>
<proteinExistence type="predicted"/>
<reference evidence="1 2" key="1">
    <citation type="submission" date="2013-07" db="EMBL/GenBank/DDBJ databases">
        <authorList>
            <person name="Schaap P.J."/>
            <person name="Mehboob F."/>
            <person name="Oosterkamp M.J."/>
            <person name="de Vos W.M."/>
            <person name="Stams A.J.M."/>
            <person name="Koehorst J.J."/>
        </authorList>
    </citation>
    <scope>NUCLEOTIDE SEQUENCE [LARGE SCALE GENOMIC DNA]</scope>
    <source>
        <strain evidence="1 2">AW-1</strain>
    </source>
</reference>
<dbReference type="PATRIC" id="fig|1263865.4.peg.205"/>
<evidence type="ECO:0000313" key="2">
    <source>
        <dbReference type="Proteomes" id="UP000017822"/>
    </source>
</evidence>